<evidence type="ECO:0000313" key="1">
    <source>
        <dbReference type="EMBL" id="GGS46248.1"/>
    </source>
</evidence>
<name>A0A918GN05_9PSEU</name>
<sequence length="204" mass="22776">MSDAAILTIGHSTHRVETFVALLRKHGITAVADVRSTPFSRFTPQFNRGQIEQSLSESGIKYVFLGKELGARSEDAACYEDGRVHYARLAASGAFTNGIDRLRKGASTERIAVMCAEAEPLDCHRTVLVARVLTDLDVPVDHVHGDGWIEPHDAAMERLMARFGLAEPDLFRTRGERMDEALRRQEERIAYVDETLRAERADLP</sequence>
<dbReference type="AlphaFoldDB" id="A0A918GN05"/>
<dbReference type="Proteomes" id="UP000660680">
    <property type="component" value="Unassembled WGS sequence"/>
</dbReference>
<evidence type="ECO:0008006" key="3">
    <source>
        <dbReference type="Google" id="ProtNLM"/>
    </source>
</evidence>
<reference evidence="1" key="1">
    <citation type="journal article" date="2014" name="Int. J. Syst. Evol. Microbiol.">
        <title>Complete genome sequence of Corynebacterium casei LMG S-19264T (=DSM 44701T), isolated from a smear-ripened cheese.</title>
        <authorList>
            <consortium name="US DOE Joint Genome Institute (JGI-PGF)"/>
            <person name="Walter F."/>
            <person name="Albersmeier A."/>
            <person name="Kalinowski J."/>
            <person name="Ruckert C."/>
        </authorList>
    </citation>
    <scope>NUCLEOTIDE SEQUENCE</scope>
    <source>
        <strain evidence="1">JCM 3276</strain>
    </source>
</reference>
<gene>
    <name evidence="1" type="ORF">GCM10010171_46820</name>
</gene>
<evidence type="ECO:0000313" key="2">
    <source>
        <dbReference type="Proteomes" id="UP000660680"/>
    </source>
</evidence>
<keyword evidence="2" id="KW-1185">Reference proteome</keyword>
<comment type="caution">
    <text evidence="1">The sequence shown here is derived from an EMBL/GenBank/DDBJ whole genome shotgun (WGS) entry which is preliminary data.</text>
</comment>
<organism evidence="1 2">
    <name type="scientific">Actinokineospora fastidiosa</name>
    <dbReference type="NCBI Taxonomy" id="1816"/>
    <lineage>
        <taxon>Bacteria</taxon>
        <taxon>Bacillati</taxon>
        <taxon>Actinomycetota</taxon>
        <taxon>Actinomycetes</taxon>
        <taxon>Pseudonocardiales</taxon>
        <taxon>Pseudonocardiaceae</taxon>
        <taxon>Actinokineospora</taxon>
    </lineage>
</organism>
<dbReference type="EMBL" id="BMRB01000004">
    <property type="protein sequence ID" value="GGS46248.1"/>
    <property type="molecule type" value="Genomic_DNA"/>
</dbReference>
<accession>A0A918GN05</accession>
<reference evidence="1" key="2">
    <citation type="submission" date="2020-09" db="EMBL/GenBank/DDBJ databases">
        <authorList>
            <person name="Sun Q."/>
            <person name="Ohkuma M."/>
        </authorList>
    </citation>
    <scope>NUCLEOTIDE SEQUENCE</scope>
    <source>
        <strain evidence="1">JCM 3276</strain>
    </source>
</reference>
<proteinExistence type="predicted"/>
<dbReference type="RefSeq" id="WP_189212720.1">
    <property type="nucleotide sequence ID" value="NZ_BMRB01000004.1"/>
</dbReference>
<dbReference type="InterPro" id="IPR007438">
    <property type="entry name" value="DUF488"/>
</dbReference>
<protein>
    <recommendedName>
        <fullName evidence="3">DUF488 domain-containing protein</fullName>
    </recommendedName>
</protein>
<dbReference type="PANTHER" id="PTHR39337:SF1">
    <property type="entry name" value="BLR5642 PROTEIN"/>
    <property type="match status" value="1"/>
</dbReference>
<dbReference type="PANTHER" id="PTHR39337">
    <property type="entry name" value="BLR5642 PROTEIN"/>
    <property type="match status" value="1"/>
</dbReference>
<dbReference type="Pfam" id="PF04343">
    <property type="entry name" value="DUF488"/>
    <property type="match status" value="1"/>
</dbReference>